<dbReference type="Proteomes" id="UP001345013">
    <property type="component" value="Unassembled WGS sequence"/>
</dbReference>
<reference evidence="2 3" key="1">
    <citation type="submission" date="2023-08" db="EMBL/GenBank/DDBJ databases">
        <title>Black Yeasts Isolated from many extreme environments.</title>
        <authorList>
            <person name="Coleine C."/>
            <person name="Stajich J.E."/>
            <person name="Selbmann L."/>
        </authorList>
    </citation>
    <scope>NUCLEOTIDE SEQUENCE [LARGE SCALE GENOMIC DNA]</scope>
    <source>
        <strain evidence="2 3">CCFEE 5885</strain>
    </source>
</reference>
<protein>
    <submittedName>
        <fullName evidence="2">Uncharacterized protein</fullName>
    </submittedName>
</protein>
<evidence type="ECO:0000256" key="1">
    <source>
        <dbReference type="SAM" id="MobiDB-lite"/>
    </source>
</evidence>
<feature type="compositionally biased region" description="Basic residues" evidence="1">
    <location>
        <begin position="31"/>
        <end position="46"/>
    </location>
</feature>
<feature type="region of interest" description="Disordered" evidence="1">
    <location>
        <begin position="19"/>
        <end position="75"/>
    </location>
</feature>
<sequence length="75" mass="8709">MQREGWVMSASRSLYSNVSRASDDARNALAKSRKGFAKRQRRMEKNKRKDEWRELKNLQPPQGVNDSTKIKVESA</sequence>
<accession>A0ABR0KEA2</accession>
<comment type="caution">
    <text evidence="2">The sequence shown here is derived from an EMBL/GenBank/DDBJ whole genome shotgun (WGS) entry which is preliminary data.</text>
</comment>
<organism evidence="2 3">
    <name type="scientific">Lithohypha guttulata</name>
    <dbReference type="NCBI Taxonomy" id="1690604"/>
    <lineage>
        <taxon>Eukaryota</taxon>
        <taxon>Fungi</taxon>
        <taxon>Dikarya</taxon>
        <taxon>Ascomycota</taxon>
        <taxon>Pezizomycotina</taxon>
        <taxon>Eurotiomycetes</taxon>
        <taxon>Chaetothyriomycetidae</taxon>
        <taxon>Chaetothyriales</taxon>
        <taxon>Trichomeriaceae</taxon>
        <taxon>Lithohypha</taxon>
    </lineage>
</organism>
<proteinExistence type="predicted"/>
<feature type="compositionally biased region" description="Basic and acidic residues" evidence="1">
    <location>
        <begin position="47"/>
        <end position="56"/>
    </location>
</feature>
<keyword evidence="3" id="KW-1185">Reference proteome</keyword>
<evidence type="ECO:0000313" key="2">
    <source>
        <dbReference type="EMBL" id="KAK5094155.1"/>
    </source>
</evidence>
<dbReference type="EMBL" id="JAVRRG010000036">
    <property type="protein sequence ID" value="KAK5094155.1"/>
    <property type="molecule type" value="Genomic_DNA"/>
</dbReference>
<name>A0ABR0KEA2_9EURO</name>
<gene>
    <name evidence="2" type="ORF">LTR24_003760</name>
</gene>
<evidence type="ECO:0000313" key="3">
    <source>
        <dbReference type="Proteomes" id="UP001345013"/>
    </source>
</evidence>